<accession>A0A7W7FSU2</accession>
<dbReference type="Pfam" id="PF10127">
    <property type="entry name" value="RlaP"/>
    <property type="match status" value="1"/>
</dbReference>
<sequence length="230" mass="25632">MIVLDLVREHTILSAVIGSHAYGLAGPDSDVDRRGVYAAPTELFWGMVKPPDSVEGPEPERMSWEAEHFCLLALKANPSVLDLLASDRVEQCTQVGAELRALLPAFLSLRAVKTFRRATEQQFTRAQTAMAEGGDPKWKQVMHGLRLLLVCEHLVRTGELSIDATPYRDELLEIRSGGRNWESVRTRVIGAQADIELAEQKSPLPPMPDRAAVERWLVSVRRRSVEGELT</sequence>
<gene>
    <name evidence="1" type="ORF">HNR67_000227</name>
</gene>
<evidence type="ECO:0000313" key="1">
    <source>
        <dbReference type="EMBL" id="MBB4674109.1"/>
    </source>
</evidence>
<dbReference type="PANTHER" id="PTHR34817:SF2">
    <property type="entry name" value="NUCLEOTIDYLTRANSFERASE"/>
    <property type="match status" value="1"/>
</dbReference>
<protein>
    <submittedName>
        <fullName evidence="1">Putative nucleotidyltransferase</fullName>
    </submittedName>
</protein>
<dbReference type="PANTHER" id="PTHR34817">
    <property type="entry name" value="NUCLEOTIDYLTRANSFERASE"/>
    <property type="match status" value="1"/>
</dbReference>
<keyword evidence="1" id="KW-0808">Transferase</keyword>
<dbReference type="Proteomes" id="UP000533598">
    <property type="component" value="Unassembled WGS sequence"/>
</dbReference>
<name>A0A7W7FSU2_9PSEU</name>
<dbReference type="AlphaFoldDB" id="A0A7W7FSU2"/>
<proteinExistence type="predicted"/>
<keyword evidence="2" id="KW-1185">Reference proteome</keyword>
<comment type="caution">
    <text evidence="1">The sequence shown here is derived from an EMBL/GenBank/DDBJ whole genome shotgun (WGS) entry which is preliminary data.</text>
</comment>
<reference evidence="1 2" key="1">
    <citation type="submission" date="2020-08" db="EMBL/GenBank/DDBJ databases">
        <title>Sequencing the genomes of 1000 actinobacteria strains.</title>
        <authorList>
            <person name="Klenk H.-P."/>
        </authorList>
    </citation>
    <scope>NUCLEOTIDE SEQUENCE [LARGE SCALE GENOMIC DNA]</scope>
    <source>
        <strain evidence="1 2">DSM 44230</strain>
    </source>
</reference>
<organism evidence="1 2">
    <name type="scientific">Crossiella cryophila</name>
    <dbReference type="NCBI Taxonomy" id="43355"/>
    <lineage>
        <taxon>Bacteria</taxon>
        <taxon>Bacillati</taxon>
        <taxon>Actinomycetota</taxon>
        <taxon>Actinomycetes</taxon>
        <taxon>Pseudonocardiales</taxon>
        <taxon>Pseudonocardiaceae</taxon>
        <taxon>Crossiella</taxon>
    </lineage>
</organism>
<dbReference type="InterPro" id="IPR018775">
    <property type="entry name" value="RlaP"/>
</dbReference>
<evidence type="ECO:0000313" key="2">
    <source>
        <dbReference type="Proteomes" id="UP000533598"/>
    </source>
</evidence>
<dbReference type="GO" id="GO:0016740">
    <property type="term" value="F:transferase activity"/>
    <property type="evidence" value="ECO:0007669"/>
    <property type="project" value="UniProtKB-KW"/>
</dbReference>
<dbReference type="RefSeq" id="WP_185000144.1">
    <property type="nucleotide sequence ID" value="NZ_BAAAUI010000011.1"/>
</dbReference>
<dbReference type="EMBL" id="JACHMH010000001">
    <property type="protein sequence ID" value="MBB4674109.1"/>
    <property type="molecule type" value="Genomic_DNA"/>
</dbReference>